<sequence length="413" mass="46664">MRIINFFQNIGKSTVYKMITEQGNGFFAWNGKLYESDIVRSCIRPYAKAVGKLIAKHVRNDGKSFSVNPEPYIRFLLEEPNPYMCGQVMQEKVATQLALNNNAFILIVRDPNGIPEQLYPIPAAGVEAKYENQELYLKFYYLNGKTSMFPYSEVIHLRNDFNDNDLFGDSPKEALEQLMDIVSTTDQGIIKAIKNSGVIRWLLKFNSSMRPEDLKSSVQEFVDNYLSISSSTFGAAGVDSKATAERIEPKDYVPNALQMDNTKKRIYAFFNTNEKIVHANYTEDEWNSYFELVIEPLAGQMSGEYTRKLFSRRERGCGNKIYFDAGNLHCASLSTKLALQAMVDRGALTPNEWRETLNLSPVPDGDKPLRRLDTQTVNQIKGLMAQMNLDNVNETRAGITALLEGGEKSGKAN</sequence>
<dbReference type="Proteomes" id="UP001055091">
    <property type="component" value="Unassembled WGS sequence"/>
</dbReference>
<dbReference type="InterPro" id="IPR006944">
    <property type="entry name" value="Phage/GTA_portal"/>
</dbReference>
<dbReference type="EMBL" id="BQNJ01000001">
    <property type="protein sequence ID" value="GKG99101.1"/>
    <property type="molecule type" value="Genomic_DNA"/>
</dbReference>
<organism evidence="1 2">
    <name type="scientific">Hungatella hathewayi</name>
    <dbReference type="NCBI Taxonomy" id="154046"/>
    <lineage>
        <taxon>Bacteria</taxon>
        <taxon>Bacillati</taxon>
        <taxon>Bacillota</taxon>
        <taxon>Clostridia</taxon>
        <taxon>Lachnospirales</taxon>
        <taxon>Lachnospiraceae</taxon>
        <taxon>Hungatella</taxon>
    </lineage>
</organism>
<dbReference type="RefSeq" id="WP_195522118.1">
    <property type="nucleotide sequence ID" value="NZ_BQNJ01000001.1"/>
</dbReference>
<name>A0AA37JEZ2_9FIRM</name>
<dbReference type="Pfam" id="PF04860">
    <property type="entry name" value="Phage_portal"/>
    <property type="match status" value="1"/>
</dbReference>
<evidence type="ECO:0008006" key="3">
    <source>
        <dbReference type="Google" id="ProtNLM"/>
    </source>
</evidence>
<proteinExistence type="predicted"/>
<comment type="caution">
    <text evidence="1">The sequence shown here is derived from an EMBL/GenBank/DDBJ whole genome shotgun (WGS) entry which is preliminary data.</text>
</comment>
<evidence type="ECO:0000313" key="1">
    <source>
        <dbReference type="EMBL" id="GKG99101.1"/>
    </source>
</evidence>
<accession>A0AA37JEZ2</accession>
<protein>
    <recommendedName>
        <fullName evidence="3">Phage portal protein</fullName>
    </recommendedName>
</protein>
<reference evidence="1" key="1">
    <citation type="submission" date="2022-01" db="EMBL/GenBank/DDBJ databases">
        <title>Novel bile acid biosynthetic pathways are enriched in the microbiome of centenarians.</title>
        <authorList>
            <person name="Sato Y."/>
            <person name="Atarashi K."/>
            <person name="Plichta R.D."/>
            <person name="Arai Y."/>
            <person name="Sasajima S."/>
            <person name="Kearney M.S."/>
            <person name="Suda W."/>
            <person name="Takeshita K."/>
            <person name="Sasaki T."/>
            <person name="Okamoto S."/>
            <person name="Skelly N.A."/>
            <person name="Okamura Y."/>
            <person name="Vlamakis H."/>
            <person name="Li Y."/>
            <person name="Tanoue T."/>
            <person name="Takei H."/>
            <person name="Nittono H."/>
            <person name="Narushima S."/>
            <person name="Irie J."/>
            <person name="Itoh H."/>
            <person name="Moriya K."/>
            <person name="Sugiura Y."/>
            <person name="Suematsu M."/>
            <person name="Moritoki N."/>
            <person name="Shibata S."/>
            <person name="Littman R.D."/>
            <person name="Fischbach A.M."/>
            <person name="Uwamino Y."/>
            <person name="Inoue T."/>
            <person name="Honda A."/>
            <person name="Hattori M."/>
            <person name="Murai T."/>
            <person name="Xavier J.R."/>
            <person name="Hirose N."/>
            <person name="Honda K."/>
        </authorList>
    </citation>
    <scope>NUCLEOTIDE SEQUENCE</scope>
    <source>
        <strain evidence="1">CE91-St55</strain>
    </source>
</reference>
<dbReference type="AlphaFoldDB" id="A0AA37JEZ2"/>
<gene>
    <name evidence="1" type="ORF">CE91St55_10830</name>
</gene>
<evidence type="ECO:0000313" key="2">
    <source>
        <dbReference type="Proteomes" id="UP001055091"/>
    </source>
</evidence>